<evidence type="ECO:0000256" key="1">
    <source>
        <dbReference type="SAM" id="Coils"/>
    </source>
</evidence>
<dbReference type="RefSeq" id="WP_088522351.1">
    <property type="nucleotide sequence ID" value="NZ_FYDG01000019.1"/>
</dbReference>
<feature type="domain" description="Methyltransferase regulatory" evidence="2">
    <location>
        <begin position="216"/>
        <end position="299"/>
    </location>
</feature>
<keyword evidence="1" id="KW-0175">Coiled coil</keyword>
<protein>
    <submittedName>
        <fullName evidence="3">Predicted methyltransferase regulatory domain-containing protein</fullName>
    </submittedName>
</protein>
<keyword evidence="4" id="KW-1185">Reference proteome</keyword>
<dbReference type="Proteomes" id="UP000198418">
    <property type="component" value="Unassembled WGS sequence"/>
</dbReference>
<dbReference type="GO" id="GO:0008168">
    <property type="term" value="F:methyltransferase activity"/>
    <property type="evidence" value="ECO:0007669"/>
    <property type="project" value="UniProtKB-KW"/>
</dbReference>
<dbReference type="Gene3D" id="3.40.50.150">
    <property type="entry name" value="Vaccinia Virus protein VP39"/>
    <property type="match status" value="1"/>
</dbReference>
<evidence type="ECO:0000313" key="3">
    <source>
        <dbReference type="EMBL" id="SNB82309.1"/>
    </source>
</evidence>
<dbReference type="SUPFAM" id="SSF53335">
    <property type="entry name" value="S-adenosyl-L-methionine-dependent methyltransferases"/>
    <property type="match status" value="1"/>
</dbReference>
<dbReference type="OrthoDB" id="5298787at2"/>
<dbReference type="AlphaFoldDB" id="A0A212SAG0"/>
<proteinExistence type="predicted"/>
<dbReference type="EMBL" id="FYDG01000019">
    <property type="protein sequence ID" value="SNB82309.1"/>
    <property type="molecule type" value="Genomic_DNA"/>
</dbReference>
<dbReference type="GO" id="GO:0032259">
    <property type="term" value="P:methylation"/>
    <property type="evidence" value="ECO:0007669"/>
    <property type="project" value="UniProtKB-KW"/>
</dbReference>
<evidence type="ECO:0000313" key="4">
    <source>
        <dbReference type="Proteomes" id="UP000198418"/>
    </source>
</evidence>
<dbReference type="InterPro" id="IPR029063">
    <property type="entry name" value="SAM-dependent_MTases_sf"/>
</dbReference>
<dbReference type="InterPro" id="IPR018773">
    <property type="entry name" value="MeTrfase_reg_dom_prd"/>
</dbReference>
<feature type="coiled-coil region" evidence="1">
    <location>
        <begin position="471"/>
        <end position="498"/>
    </location>
</feature>
<keyword evidence="3" id="KW-0489">Methyltransferase</keyword>
<keyword evidence="3" id="KW-0808">Transferase</keyword>
<reference evidence="4" key="1">
    <citation type="submission" date="2017-06" db="EMBL/GenBank/DDBJ databases">
        <authorList>
            <person name="Varghese N."/>
            <person name="Submissions S."/>
        </authorList>
    </citation>
    <scope>NUCLEOTIDE SEQUENCE [LARGE SCALE GENOMIC DNA]</scope>
    <source>
        <strain evidence="4">DSM 137</strain>
    </source>
</reference>
<evidence type="ECO:0000259" key="2">
    <source>
        <dbReference type="Pfam" id="PF10119"/>
    </source>
</evidence>
<accession>A0A212SAG0</accession>
<name>A0A212SAG0_RHOAC</name>
<sequence length="509" mass="55714">MSDWTAGYVADIGYTYGYYAELNPVQAQLALLNQGLVCPQIGAACELGFGQGLSANIHAAAGPARWHGADFNPSQAGFAQELAAASGSGAALYDDAFADFANRPDLPDFDYICLHGIWSWISDENRQVIVDFVRKKLKVGGVLYISYNTLPGWAAFAPMRHLMTEHADVLGSEGRGIVSRIDGAIDFAEKLLASNPLFSRANPQVGERLKQLKAHNRHYLAHEYFNRDWHPMHFATMAKWLEGAKVQYAGSAHYLDHIDAVNLTAEQQAFLKEIPDAMFRETTRDFMVNQQFRRDYWVKGARRLNALEQAEALRAQRVVLASPRADVSLKVKGAVGEANMSEAIYAPILDLMADHKIRTLGQIEQGVKGVGLAQVTQAAMVLASSGHLALAQDESVIGKVRKQTDRLNAHLCNKARGGNDIGFLASPVAGGGFAVNRFQQLFLLSASQHRKQPAEWAKHAWQILGAQGQKLVKDGKALETAEENLAELSAQAQTFADKNLPILKALQIA</sequence>
<organism evidence="3 4">
    <name type="scientific">Rhodoblastus acidophilus</name>
    <name type="common">Rhodopseudomonas acidophila</name>
    <dbReference type="NCBI Taxonomy" id="1074"/>
    <lineage>
        <taxon>Bacteria</taxon>
        <taxon>Pseudomonadati</taxon>
        <taxon>Pseudomonadota</taxon>
        <taxon>Alphaproteobacteria</taxon>
        <taxon>Hyphomicrobiales</taxon>
        <taxon>Rhodoblastaceae</taxon>
        <taxon>Rhodoblastus</taxon>
    </lineage>
</organism>
<dbReference type="Pfam" id="PF10119">
    <property type="entry name" value="MethyTransf_Reg"/>
    <property type="match status" value="1"/>
</dbReference>
<gene>
    <name evidence="3" type="ORF">SAMN06265338_11927</name>
</gene>